<sequence>MATTADFLKTDGRMFGFSPLTRPTGEGQGYGGVTSQLPSHPDDLLTSRGLLDTNQRMAGYSIDGILGHSRLAPNSLKELNGPYGSSSLSPQLHNSNMSPNGYLGNNHLNLMSQHQQRHQQHHQGHHLHHPGQTQQPHLHHHLQHYPSSAISPVSSNGSNGNASNNNNNTSKLRLSGERLSCSGNNNNNPYNSPTPTGSPRTPTGMCGNPNASSNSNNNTNNNNNNNNCDRQSLVSMGNSVNPPSNSNSSNNNNNNDNSTHILDSGISQTISPPRMKKEDIFGTDLQQHDTTTFTSATKPDPNLSTNTSTNDKNTTSGIFNSNRKGYSTKAKITTNSSSSGNNNHHDEEPDENEADEDDACLDSRGGEGGGGGSLEDGEDGEPKRKKRRNRTTFTSFQLEEMERVFQKTHYPDVYAREQLALRCSLTEARVQKEKGKGKEGMVRSGLKPEVRQVPCEPGQASQGSGGGAPVSPVGSFMVVVGNDGQSPRQIFVGV</sequence>
<organism evidence="6 7">
    <name type="scientific">Elysia marginata</name>
    <dbReference type="NCBI Taxonomy" id="1093978"/>
    <lineage>
        <taxon>Eukaryota</taxon>
        <taxon>Metazoa</taxon>
        <taxon>Spiralia</taxon>
        <taxon>Lophotrochozoa</taxon>
        <taxon>Mollusca</taxon>
        <taxon>Gastropoda</taxon>
        <taxon>Heterobranchia</taxon>
        <taxon>Euthyneura</taxon>
        <taxon>Panpulmonata</taxon>
        <taxon>Sacoglossa</taxon>
        <taxon>Placobranchoidea</taxon>
        <taxon>Plakobranchidae</taxon>
        <taxon>Elysia</taxon>
    </lineage>
</organism>
<feature type="compositionally biased region" description="Acidic residues" evidence="4">
    <location>
        <begin position="348"/>
        <end position="360"/>
    </location>
</feature>
<feature type="DNA-binding region" description="Homeobox" evidence="2">
    <location>
        <begin position="386"/>
        <end position="432"/>
    </location>
</feature>
<dbReference type="GO" id="GO:0000981">
    <property type="term" value="F:DNA-binding transcription factor activity, RNA polymerase II-specific"/>
    <property type="evidence" value="ECO:0007669"/>
    <property type="project" value="TreeGrafter"/>
</dbReference>
<dbReference type="GO" id="GO:0005634">
    <property type="term" value="C:nucleus"/>
    <property type="evidence" value="ECO:0007669"/>
    <property type="project" value="UniProtKB-SubCell"/>
</dbReference>
<dbReference type="InterPro" id="IPR009057">
    <property type="entry name" value="Homeodomain-like_sf"/>
</dbReference>
<accession>A0AAV4J4J8</accession>
<feature type="compositionally biased region" description="Polar residues" evidence="4">
    <location>
        <begin position="228"/>
        <end position="237"/>
    </location>
</feature>
<reference evidence="6 7" key="1">
    <citation type="journal article" date="2021" name="Elife">
        <title>Chloroplast acquisition without the gene transfer in kleptoplastic sea slugs, Plakobranchus ocellatus.</title>
        <authorList>
            <person name="Maeda T."/>
            <person name="Takahashi S."/>
            <person name="Yoshida T."/>
            <person name="Shimamura S."/>
            <person name="Takaki Y."/>
            <person name="Nagai Y."/>
            <person name="Toyoda A."/>
            <person name="Suzuki Y."/>
            <person name="Arimoto A."/>
            <person name="Ishii H."/>
            <person name="Satoh N."/>
            <person name="Nishiyama T."/>
            <person name="Hasebe M."/>
            <person name="Maruyama T."/>
            <person name="Minagawa J."/>
            <person name="Obokata J."/>
            <person name="Shigenobu S."/>
        </authorList>
    </citation>
    <scope>NUCLEOTIDE SEQUENCE [LARGE SCALE GENOMIC DNA]</scope>
</reference>
<keyword evidence="7" id="KW-1185">Reference proteome</keyword>
<feature type="compositionally biased region" description="Polar residues" evidence="4">
    <location>
        <begin position="317"/>
        <end position="334"/>
    </location>
</feature>
<name>A0AAV4J4J8_9GAST</name>
<evidence type="ECO:0000259" key="5">
    <source>
        <dbReference type="PROSITE" id="PS50071"/>
    </source>
</evidence>
<keyword evidence="2 3" id="KW-0238">DNA-binding</keyword>
<dbReference type="SUPFAM" id="SSF46689">
    <property type="entry name" value="Homeodomain-like"/>
    <property type="match status" value="1"/>
</dbReference>
<evidence type="ECO:0000313" key="6">
    <source>
        <dbReference type="EMBL" id="GFS17744.1"/>
    </source>
</evidence>
<feature type="compositionally biased region" description="Basic and acidic residues" evidence="4">
    <location>
        <begin position="432"/>
        <end position="450"/>
    </location>
</feature>
<feature type="region of interest" description="Disordered" evidence="4">
    <location>
        <begin position="291"/>
        <end position="392"/>
    </location>
</feature>
<dbReference type="PANTHER" id="PTHR24329:SF543">
    <property type="entry name" value="FI01017P-RELATED"/>
    <property type="match status" value="1"/>
</dbReference>
<evidence type="ECO:0000313" key="7">
    <source>
        <dbReference type="Proteomes" id="UP000762676"/>
    </source>
</evidence>
<feature type="compositionally biased region" description="Low complexity" evidence="4">
    <location>
        <begin position="304"/>
        <end position="316"/>
    </location>
</feature>
<dbReference type="InterPro" id="IPR001356">
    <property type="entry name" value="HD"/>
</dbReference>
<dbReference type="InterPro" id="IPR050649">
    <property type="entry name" value="Paired_Homeobox_TFs"/>
</dbReference>
<dbReference type="SMART" id="SM00389">
    <property type="entry name" value="HOX"/>
    <property type="match status" value="1"/>
</dbReference>
<evidence type="ECO:0000256" key="1">
    <source>
        <dbReference type="ARBA" id="ARBA00004123"/>
    </source>
</evidence>
<dbReference type="Proteomes" id="UP000762676">
    <property type="component" value="Unassembled WGS sequence"/>
</dbReference>
<comment type="subcellular location">
    <subcellularLocation>
        <location evidence="1 2 3">Nucleus</location>
    </subcellularLocation>
</comment>
<evidence type="ECO:0000256" key="4">
    <source>
        <dbReference type="SAM" id="MobiDB-lite"/>
    </source>
</evidence>
<dbReference type="CDD" id="cd00086">
    <property type="entry name" value="homeodomain"/>
    <property type="match status" value="1"/>
</dbReference>
<dbReference type="AlphaFoldDB" id="A0AAV4J4J8"/>
<gene>
    <name evidence="6" type="ORF">ElyMa_001503600</name>
</gene>
<keyword evidence="2 3" id="KW-0539">Nucleus</keyword>
<dbReference type="PANTHER" id="PTHR24329">
    <property type="entry name" value="HOMEOBOX PROTEIN ARISTALESS"/>
    <property type="match status" value="1"/>
</dbReference>
<feature type="compositionally biased region" description="Low complexity" evidence="4">
    <location>
        <begin position="180"/>
        <end position="227"/>
    </location>
</feature>
<dbReference type="Pfam" id="PF00046">
    <property type="entry name" value="Homeodomain"/>
    <property type="match status" value="1"/>
</dbReference>
<feature type="compositionally biased region" description="Polar residues" evidence="4">
    <location>
        <begin position="83"/>
        <end position="99"/>
    </location>
</feature>
<feature type="compositionally biased region" description="Basic residues" evidence="4">
    <location>
        <begin position="115"/>
        <end position="129"/>
    </location>
</feature>
<proteinExistence type="predicted"/>
<protein>
    <submittedName>
        <fullName evidence="6">Aristaless-like homeobox protein</fullName>
    </submittedName>
</protein>
<comment type="caution">
    <text evidence="6">The sequence shown here is derived from an EMBL/GenBank/DDBJ whole genome shotgun (WGS) entry which is preliminary data.</text>
</comment>
<feature type="compositionally biased region" description="Low complexity" evidence="4">
    <location>
        <begin position="238"/>
        <end position="258"/>
    </location>
</feature>
<feature type="domain" description="Homeobox" evidence="5">
    <location>
        <begin position="384"/>
        <end position="431"/>
    </location>
</feature>
<feature type="region of interest" description="Disordered" evidence="4">
    <location>
        <begin position="82"/>
        <end position="272"/>
    </location>
</feature>
<evidence type="ECO:0000256" key="3">
    <source>
        <dbReference type="RuleBase" id="RU000682"/>
    </source>
</evidence>
<dbReference type="PROSITE" id="PS50071">
    <property type="entry name" value="HOMEOBOX_2"/>
    <property type="match status" value="1"/>
</dbReference>
<evidence type="ECO:0000256" key="2">
    <source>
        <dbReference type="PROSITE-ProRule" id="PRU00108"/>
    </source>
</evidence>
<feature type="compositionally biased region" description="Low complexity" evidence="4">
    <location>
        <begin position="154"/>
        <end position="168"/>
    </location>
</feature>
<dbReference type="Gene3D" id="1.10.10.60">
    <property type="entry name" value="Homeodomain-like"/>
    <property type="match status" value="1"/>
</dbReference>
<feature type="compositionally biased region" description="Polar residues" evidence="4">
    <location>
        <begin position="259"/>
        <end position="271"/>
    </location>
</feature>
<keyword evidence="2 3" id="KW-0371">Homeobox</keyword>
<dbReference type="FunFam" id="1.10.10.60:FF:000710">
    <property type="entry name" value="Paired box 7a"/>
    <property type="match status" value="1"/>
</dbReference>
<dbReference type="GO" id="GO:0000977">
    <property type="term" value="F:RNA polymerase II transcription regulatory region sequence-specific DNA binding"/>
    <property type="evidence" value="ECO:0007669"/>
    <property type="project" value="TreeGrafter"/>
</dbReference>
<dbReference type="EMBL" id="BMAT01002970">
    <property type="protein sequence ID" value="GFS17744.1"/>
    <property type="molecule type" value="Genomic_DNA"/>
</dbReference>
<feature type="region of interest" description="Disordered" evidence="4">
    <location>
        <begin position="432"/>
        <end position="469"/>
    </location>
</feature>